<dbReference type="PROSITE" id="PS51417">
    <property type="entry name" value="ARF"/>
    <property type="match status" value="1"/>
</dbReference>
<dbReference type="AlphaFoldDB" id="A0A0D3I2L9"/>
<dbReference type="eggNOG" id="KOG0074">
    <property type="taxonomic scope" value="Eukaryota"/>
</dbReference>
<evidence type="ECO:0000256" key="1">
    <source>
        <dbReference type="ARBA" id="ARBA00022741"/>
    </source>
</evidence>
<keyword evidence="4" id="KW-0479">Metal-binding</keyword>
<evidence type="ECO:0000313" key="7">
    <source>
        <dbReference type="Proteomes" id="UP000013827"/>
    </source>
</evidence>
<proteinExistence type="predicted"/>
<dbReference type="KEGG" id="ehx:EMIHUDRAFT_521927"/>
<dbReference type="InterPro" id="IPR027417">
    <property type="entry name" value="P-loop_NTPase"/>
</dbReference>
<dbReference type="EnsemblProtists" id="EOD14287">
    <property type="protein sequence ID" value="EOD14287"/>
    <property type="gene ID" value="EMIHUDRAFT_521928"/>
</dbReference>
<dbReference type="RefSeq" id="XP_005757933.1">
    <property type="nucleotide sequence ID" value="XM_005757876.1"/>
</dbReference>
<feature type="compositionally biased region" description="Basic and acidic residues" evidence="5">
    <location>
        <begin position="255"/>
        <end position="266"/>
    </location>
</feature>
<dbReference type="HOGENOM" id="CLU_827502_0_0_1"/>
<dbReference type="GeneID" id="17260431"/>
<keyword evidence="4" id="KW-0460">Magnesium</keyword>
<dbReference type="RefSeq" id="XP_005766716.1">
    <property type="nucleotide sequence ID" value="XM_005766659.1"/>
</dbReference>
<dbReference type="KEGG" id="ehx:EMIHUDRAFT_521928"/>
<evidence type="ECO:0000256" key="4">
    <source>
        <dbReference type="PIRSR" id="PIRSR606689-2"/>
    </source>
</evidence>
<dbReference type="SMART" id="SM00177">
    <property type="entry name" value="ARF"/>
    <property type="match status" value="1"/>
</dbReference>
<dbReference type="Pfam" id="PF00025">
    <property type="entry name" value="Arf"/>
    <property type="match status" value="2"/>
</dbReference>
<feature type="binding site" evidence="4">
    <location>
        <position position="23"/>
    </location>
    <ligand>
        <name>Mg(2+)</name>
        <dbReference type="ChEBI" id="CHEBI:18420"/>
    </ligand>
</feature>
<evidence type="ECO:0000256" key="3">
    <source>
        <dbReference type="PIRSR" id="PIRSR606689-1"/>
    </source>
</evidence>
<dbReference type="InterPro" id="IPR044612">
    <property type="entry name" value="ARL2/3"/>
</dbReference>
<dbReference type="InterPro" id="IPR006689">
    <property type="entry name" value="Small_GTPase_ARF/SAR"/>
</dbReference>
<dbReference type="EnsemblProtists" id="EOD05504">
    <property type="protein sequence ID" value="EOD05504"/>
    <property type="gene ID" value="EMIHUDRAFT_521927"/>
</dbReference>
<dbReference type="GO" id="GO:0046872">
    <property type="term" value="F:metal ion binding"/>
    <property type="evidence" value="ECO:0007669"/>
    <property type="project" value="UniProtKB-KW"/>
</dbReference>
<sequence length="336" mass="35188">MGAATSYQPHRVLLLGIDGSGKSSIAARVCGEDVRTTLPSRGVASRSVAVGGTPLELVDVGGAKDLRQYWASYAGGRSAGAGEAQLAGRIPPLLRGVTILYVIDACDRRRLLEAARELQAVLDNPVFGGAPLLVVANKQDRASAAPAPEIEAALYLNTVRDRHCQCIGVSALRGDGLAQALEWCAASSRRAEQGDAPTSAEDPPSLGARFRKALPFAKGAADDDDGHDGRPKRAVAGEQGGNRDGSEGGGATAVEHPEAEQADDTRAAQATRRQRRRQGSLDVGEEPRVDADQGTPEKPVADAVKAQAVHSEAEAAQAAKARRDERRRRATGSDSR</sequence>
<dbReference type="Proteomes" id="UP000013827">
    <property type="component" value="Unassembled WGS sequence"/>
</dbReference>
<protein>
    <submittedName>
        <fullName evidence="6">Uncharacterized protein</fullName>
    </submittedName>
</protein>
<feature type="binding site" evidence="3">
    <location>
        <begin position="16"/>
        <end position="23"/>
    </location>
    <ligand>
        <name>GTP</name>
        <dbReference type="ChEBI" id="CHEBI:37565"/>
    </ligand>
</feature>
<feature type="region of interest" description="Disordered" evidence="5">
    <location>
        <begin position="218"/>
        <end position="336"/>
    </location>
</feature>
<feature type="binding site" evidence="3">
    <location>
        <begin position="137"/>
        <end position="140"/>
    </location>
    <ligand>
        <name>GTP</name>
        <dbReference type="ChEBI" id="CHEBI:37565"/>
    </ligand>
</feature>
<reference evidence="6" key="2">
    <citation type="submission" date="2024-10" db="UniProtKB">
        <authorList>
            <consortium name="EnsemblProtists"/>
        </authorList>
    </citation>
    <scope>IDENTIFICATION</scope>
</reference>
<reference evidence="7" key="1">
    <citation type="journal article" date="2013" name="Nature">
        <title>Pan genome of the phytoplankton Emiliania underpins its global distribution.</title>
        <authorList>
            <person name="Read B.A."/>
            <person name="Kegel J."/>
            <person name="Klute M.J."/>
            <person name="Kuo A."/>
            <person name="Lefebvre S.C."/>
            <person name="Maumus F."/>
            <person name="Mayer C."/>
            <person name="Miller J."/>
            <person name="Monier A."/>
            <person name="Salamov A."/>
            <person name="Young J."/>
            <person name="Aguilar M."/>
            <person name="Claverie J.M."/>
            <person name="Frickenhaus S."/>
            <person name="Gonzalez K."/>
            <person name="Herman E.K."/>
            <person name="Lin Y.C."/>
            <person name="Napier J."/>
            <person name="Ogata H."/>
            <person name="Sarno A.F."/>
            <person name="Shmutz J."/>
            <person name="Schroeder D."/>
            <person name="de Vargas C."/>
            <person name="Verret F."/>
            <person name="von Dassow P."/>
            <person name="Valentin K."/>
            <person name="Van de Peer Y."/>
            <person name="Wheeler G."/>
            <person name="Dacks J.B."/>
            <person name="Delwiche C.F."/>
            <person name="Dyhrman S.T."/>
            <person name="Glockner G."/>
            <person name="John U."/>
            <person name="Richards T."/>
            <person name="Worden A.Z."/>
            <person name="Zhang X."/>
            <person name="Grigoriev I.V."/>
            <person name="Allen A.E."/>
            <person name="Bidle K."/>
            <person name="Borodovsky M."/>
            <person name="Bowler C."/>
            <person name="Brownlee C."/>
            <person name="Cock J.M."/>
            <person name="Elias M."/>
            <person name="Gladyshev V.N."/>
            <person name="Groth M."/>
            <person name="Guda C."/>
            <person name="Hadaegh A."/>
            <person name="Iglesias-Rodriguez M.D."/>
            <person name="Jenkins J."/>
            <person name="Jones B.M."/>
            <person name="Lawson T."/>
            <person name="Leese F."/>
            <person name="Lindquist E."/>
            <person name="Lobanov A."/>
            <person name="Lomsadze A."/>
            <person name="Malik S.B."/>
            <person name="Marsh M.E."/>
            <person name="Mackinder L."/>
            <person name="Mock T."/>
            <person name="Mueller-Roeber B."/>
            <person name="Pagarete A."/>
            <person name="Parker M."/>
            <person name="Probert I."/>
            <person name="Quesneville H."/>
            <person name="Raines C."/>
            <person name="Rensing S.A."/>
            <person name="Riano-Pachon D.M."/>
            <person name="Richier S."/>
            <person name="Rokitta S."/>
            <person name="Shiraiwa Y."/>
            <person name="Soanes D.M."/>
            <person name="van der Giezen M."/>
            <person name="Wahlund T.M."/>
            <person name="Williams B."/>
            <person name="Wilson W."/>
            <person name="Wolfe G."/>
            <person name="Wurch L.L."/>
        </authorList>
    </citation>
    <scope>NUCLEOTIDE SEQUENCE</scope>
</reference>
<feature type="binding site" evidence="4">
    <location>
        <position position="40"/>
    </location>
    <ligand>
        <name>Mg(2+)</name>
        <dbReference type="ChEBI" id="CHEBI:18420"/>
    </ligand>
</feature>
<feature type="binding site" evidence="3">
    <location>
        <position position="62"/>
    </location>
    <ligand>
        <name>GTP</name>
        <dbReference type="ChEBI" id="CHEBI:37565"/>
    </ligand>
</feature>
<keyword evidence="1 3" id="KW-0547">Nucleotide-binding</keyword>
<dbReference type="Gene3D" id="3.40.50.300">
    <property type="entry name" value="P-loop containing nucleotide triphosphate hydrolases"/>
    <property type="match status" value="1"/>
</dbReference>
<evidence type="ECO:0000256" key="2">
    <source>
        <dbReference type="ARBA" id="ARBA00023134"/>
    </source>
</evidence>
<name>A0A0D3I2L9_EMIH1</name>
<dbReference type="PaxDb" id="2903-EOD05504"/>
<evidence type="ECO:0000313" key="6">
    <source>
        <dbReference type="EnsemblProtists" id="EOD05504"/>
    </source>
</evidence>
<dbReference type="STRING" id="2903.R1D9N7"/>
<dbReference type="GO" id="GO:0003924">
    <property type="term" value="F:GTPase activity"/>
    <property type="evidence" value="ECO:0007669"/>
    <property type="project" value="InterPro"/>
</dbReference>
<dbReference type="SUPFAM" id="SSF52540">
    <property type="entry name" value="P-loop containing nucleoside triphosphate hydrolases"/>
    <property type="match status" value="1"/>
</dbReference>
<dbReference type="GeneID" id="17251643"/>
<dbReference type="GO" id="GO:0005525">
    <property type="term" value="F:GTP binding"/>
    <property type="evidence" value="ECO:0007669"/>
    <property type="project" value="UniProtKB-KW"/>
</dbReference>
<organism evidence="6 7">
    <name type="scientific">Emiliania huxleyi (strain CCMP1516)</name>
    <dbReference type="NCBI Taxonomy" id="280463"/>
    <lineage>
        <taxon>Eukaryota</taxon>
        <taxon>Haptista</taxon>
        <taxon>Haptophyta</taxon>
        <taxon>Prymnesiophyceae</taxon>
        <taxon>Isochrysidales</taxon>
        <taxon>Noelaerhabdaceae</taxon>
        <taxon>Emiliania</taxon>
    </lineage>
</organism>
<evidence type="ECO:0000256" key="5">
    <source>
        <dbReference type="SAM" id="MobiDB-lite"/>
    </source>
</evidence>
<dbReference type="PANTHER" id="PTHR45697">
    <property type="entry name" value="ADP-RIBOSYLATION FACTOR-LIKE PROTEIN 2-RELATED"/>
    <property type="match status" value="1"/>
</dbReference>
<feature type="compositionally biased region" description="Gly residues" evidence="5">
    <location>
        <begin position="238"/>
        <end position="251"/>
    </location>
</feature>
<accession>A0A0D3I2L9</accession>
<keyword evidence="2 3" id="KW-0342">GTP-binding</keyword>
<keyword evidence="7" id="KW-1185">Reference proteome</keyword>